<dbReference type="RefSeq" id="WP_016474895.1">
    <property type="nucleotide sequence ID" value="NZ_KE150480.1"/>
</dbReference>
<keyword evidence="3" id="KW-0805">Transcription regulation</keyword>
<evidence type="ECO:0000313" key="10">
    <source>
        <dbReference type="Proteomes" id="UP000014400"/>
    </source>
</evidence>
<dbReference type="InterPro" id="IPR011006">
    <property type="entry name" value="CheY-like_superfamily"/>
</dbReference>
<organism evidence="9 10">
    <name type="scientific">Sutterella wadsworthensis HGA0223</name>
    <dbReference type="NCBI Taxonomy" id="1203554"/>
    <lineage>
        <taxon>Bacteria</taxon>
        <taxon>Pseudomonadati</taxon>
        <taxon>Pseudomonadota</taxon>
        <taxon>Betaproteobacteria</taxon>
        <taxon>Burkholderiales</taxon>
        <taxon>Sutterellaceae</taxon>
        <taxon>Sutterella</taxon>
    </lineage>
</organism>
<gene>
    <name evidence="9" type="ORF">HMPREF1476_01718</name>
</gene>
<evidence type="ECO:0000256" key="5">
    <source>
        <dbReference type="ARBA" id="ARBA00023163"/>
    </source>
</evidence>
<reference evidence="9 10" key="1">
    <citation type="submission" date="2013-04" db="EMBL/GenBank/DDBJ databases">
        <title>The Genome Sequence of Sutterella wadsworthensis HGA0223.</title>
        <authorList>
            <consortium name="The Broad Institute Genomics Platform"/>
            <person name="Earl A."/>
            <person name="Ward D."/>
            <person name="Feldgarden M."/>
            <person name="Gevers D."/>
            <person name="Schmidt T.M."/>
            <person name="Dover J."/>
            <person name="Dai D."/>
            <person name="Walker B."/>
            <person name="Young S."/>
            <person name="Zeng Q."/>
            <person name="Gargeya S."/>
            <person name="Fitzgerald M."/>
            <person name="Haas B."/>
            <person name="Abouelleil A."/>
            <person name="Allen A.W."/>
            <person name="Alvarado L."/>
            <person name="Arachchi H.M."/>
            <person name="Berlin A.M."/>
            <person name="Chapman S.B."/>
            <person name="Gainer-Dewar J."/>
            <person name="Goldberg J."/>
            <person name="Griggs A."/>
            <person name="Gujja S."/>
            <person name="Hansen M."/>
            <person name="Howarth C."/>
            <person name="Imamovic A."/>
            <person name="Ireland A."/>
            <person name="Larimer J."/>
            <person name="McCowan C."/>
            <person name="Murphy C."/>
            <person name="Pearson M."/>
            <person name="Poon T.W."/>
            <person name="Priest M."/>
            <person name="Roberts A."/>
            <person name="Saif S."/>
            <person name="Shea T."/>
            <person name="Sisk P."/>
            <person name="Sykes S."/>
            <person name="Wortman J."/>
            <person name="Nusbaum C."/>
            <person name="Birren B."/>
        </authorList>
    </citation>
    <scope>NUCLEOTIDE SEQUENCE [LARGE SCALE GENOMIC DNA]</scope>
    <source>
        <strain evidence="9 10">HGA0223</strain>
    </source>
</reference>
<name>S3BWG2_9BURK</name>
<dbReference type="PATRIC" id="fig|1203554.3.peg.1801"/>
<dbReference type="STRING" id="1203554.HMPREF1476_01718"/>
<evidence type="ECO:0000259" key="7">
    <source>
        <dbReference type="PROSITE" id="PS50043"/>
    </source>
</evidence>
<dbReference type="InterPro" id="IPR001789">
    <property type="entry name" value="Sig_transdc_resp-reg_receiver"/>
</dbReference>
<dbReference type="Gene3D" id="1.10.10.10">
    <property type="entry name" value="Winged helix-like DNA-binding domain superfamily/Winged helix DNA-binding domain"/>
    <property type="match status" value="1"/>
</dbReference>
<dbReference type="InterPro" id="IPR036388">
    <property type="entry name" value="WH-like_DNA-bd_sf"/>
</dbReference>
<feature type="modified residue" description="4-aspartylphosphate" evidence="6">
    <location>
        <position position="59"/>
    </location>
</feature>
<dbReference type="SUPFAM" id="SSF52172">
    <property type="entry name" value="CheY-like"/>
    <property type="match status" value="1"/>
</dbReference>
<dbReference type="SMART" id="SM00448">
    <property type="entry name" value="REC"/>
    <property type="match status" value="1"/>
</dbReference>
<evidence type="ECO:0000256" key="1">
    <source>
        <dbReference type="ARBA" id="ARBA00022553"/>
    </source>
</evidence>
<dbReference type="GO" id="GO:0003677">
    <property type="term" value="F:DNA binding"/>
    <property type="evidence" value="ECO:0007669"/>
    <property type="project" value="UniProtKB-KW"/>
</dbReference>
<dbReference type="Pfam" id="PF00072">
    <property type="entry name" value="Response_reg"/>
    <property type="match status" value="1"/>
</dbReference>
<evidence type="ECO:0000256" key="4">
    <source>
        <dbReference type="ARBA" id="ARBA00023125"/>
    </source>
</evidence>
<dbReference type="InterPro" id="IPR016032">
    <property type="entry name" value="Sig_transdc_resp-reg_C-effctor"/>
</dbReference>
<protein>
    <submittedName>
        <fullName evidence="9">Uncharacterized protein</fullName>
    </submittedName>
</protein>
<dbReference type="CDD" id="cd06170">
    <property type="entry name" value="LuxR_C_like"/>
    <property type="match status" value="1"/>
</dbReference>
<keyword evidence="4" id="KW-0238">DNA-binding</keyword>
<evidence type="ECO:0000259" key="8">
    <source>
        <dbReference type="PROSITE" id="PS50110"/>
    </source>
</evidence>
<comment type="caution">
    <text evidence="9">The sequence shown here is derived from an EMBL/GenBank/DDBJ whole genome shotgun (WGS) entry which is preliminary data.</text>
</comment>
<feature type="domain" description="Response regulatory" evidence="8">
    <location>
        <begin position="10"/>
        <end position="124"/>
    </location>
</feature>
<dbReference type="Proteomes" id="UP000014400">
    <property type="component" value="Unassembled WGS sequence"/>
</dbReference>
<keyword evidence="2" id="KW-0902">Two-component regulatory system</keyword>
<dbReference type="Gene3D" id="3.40.50.2300">
    <property type="match status" value="1"/>
</dbReference>
<keyword evidence="1 6" id="KW-0597">Phosphoprotein</keyword>
<feature type="domain" description="HTH luxR-type" evidence="7">
    <location>
        <begin position="140"/>
        <end position="205"/>
    </location>
</feature>
<evidence type="ECO:0000313" key="9">
    <source>
        <dbReference type="EMBL" id="EPD98427.1"/>
    </source>
</evidence>
<dbReference type="SUPFAM" id="SSF46894">
    <property type="entry name" value="C-terminal effector domain of the bipartite response regulators"/>
    <property type="match status" value="1"/>
</dbReference>
<dbReference type="HOGENOM" id="CLU_000445_90_4_4"/>
<proteinExistence type="predicted"/>
<dbReference type="AlphaFoldDB" id="S3BWG2"/>
<dbReference type="EMBL" id="ATCF01000024">
    <property type="protein sequence ID" value="EPD98427.1"/>
    <property type="molecule type" value="Genomic_DNA"/>
</dbReference>
<dbReference type="FunFam" id="3.40.50.2300:FF:000018">
    <property type="entry name" value="DNA-binding transcriptional regulator NtrC"/>
    <property type="match status" value="1"/>
</dbReference>
<dbReference type="GO" id="GO:0000160">
    <property type="term" value="P:phosphorelay signal transduction system"/>
    <property type="evidence" value="ECO:0007669"/>
    <property type="project" value="UniProtKB-KW"/>
</dbReference>
<evidence type="ECO:0000256" key="6">
    <source>
        <dbReference type="PROSITE-ProRule" id="PRU00169"/>
    </source>
</evidence>
<dbReference type="SMART" id="SM00421">
    <property type="entry name" value="HTH_LUXR"/>
    <property type="match status" value="1"/>
</dbReference>
<dbReference type="PROSITE" id="PS50043">
    <property type="entry name" value="HTH_LUXR_2"/>
    <property type="match status" value="1"/>
</dbReference>
<dbReference type="InterPro" id="IPR039420">
    <property type="entry name" value="WalR-like"/>
</dbReference>
<evidence type="ECO:0000256" key="3">
    <source>
        <dbReference type="ARBA" id="ARBA00023015"/>
    </source>
</evidence>
<dbReference type="InterPro" id="IPR000792">
    <property type="entry name" value="Tscrpt_reg_LuxR_C"/>
</dbReference>
<dbReference type="PRINTS" id="PR00038">
    <property type="entry name" value="HTHLUXR"/>
</dbReference>
<dbReference type="PROSITE" id="PS50110">
    <property type="entry name" value="RESPONSE_REGULATORY"/>
    <property type="match status" value="1"/>
</dbReference>
<sequence>MTAASQLSPVIRIVDDDDRVRESVAFVLQIDGHQTEEYESAEDFLKFSDFERPGCIVLDIRMPGMSGLELQLELKNRGSTIPILFLTGHGDMAAAVMALKRGAADFVAKPIEPEVLQSSVRNLVHWHCSLCRELDMRRKARERFNTLTPKEQEICRRIAAGALNKQTAIDLNISEQTVKTHRANLSKKLGLRSAIEIAEFLKMLDNIPNVIFPITAHRD</sequence>
<dbReference type="eggNOG" id="COG4566">
    <property type="taxonomic scope" value="Bacteria"/>
</dbReference>
<keyword evidence="10" id="KW-1185">Reference proteome</keyword>
<accession>S3BWG2</accession>
<dbReference type="GeneID" id="64060531"/>
<keyword evidence="5" id="KW-0804">Transcription</keyword>
<dbReference type="GO" id="GO:0006355">
    <property type="term" value="P:regulation of DNA-templated transcription"/>
    <property type="evidence" value="ECO:0007669"/>
    <property type="project" value="InterPro"/>
</dbReference>
<dbReference type="PANTHER" id="PTHR43214:SF44">
    <property type="entry name" value="TWO-COMPONENT RESPONSE REGULATOR"/>
    <property type="match status" value="1"/>
</dbReference>
<evidence type="ECO:0000256" key="2">
    <source>
        <dbReference type="ARBA" id="ARBA00023012"/>
    </source>
</evidence>
<dbReference type="PANTHER" id="PTHR43214">
    <property type="entry name" value="TWO-COMPONENT RESPONSE REGULATOR"/>
    <property type="match status" value="1"/>
</dbReference>
<dbReference type="Pfam" id="PF00196">
    <property type="entry name" value="GerE"/>
    <property type="match status" value="1"/>
</dbReference>